<feature type="compositionally biased region" description="Polar residues" evidence="1">
    <location>
        <begin position="23"/>
        <end position="44"/>
    </location>
</feature>
<proteinExistence type="predicted"/>
<accession>A0A5C6A3S2</accession>
<protein>
    <submittedName>
        <fullName evidence="2">Uncharacterized protein</fullName>
    </submittedName>
</protein>
<gene>
    <name evidence="2" type="ORF">Pla52n_57360</name>
</gene>
<reference evidence="2 3" key="1">
    <citation type="submission" date="2019-02" db="EMBL/GenBank/DDBJ databases">
        <title>Deep-cultivation of Planctomycetes and their phenomic and genomic characterization uncovers novel biology.</title>
        <authorList>
            <person name="Wiegand S."/>
            <person name="Jogler M."/>
            <person name="Boedeker C."/>
            <person name="Pinto D."/>
            <person name="Vollmers J."/>
            <person name="Rivas-Marin E."/>
            <person name="Kohn T."/>
            <person name="Peeters S.H."/>
            <person name="Heuer A."/>
            <person name="Rast P."/>
            <person name="Oberbeckmann S."/>
            <person name="Bunk B."/>
            <person name="Jeske O."/>
            <person name="Meyerdierks A."/>
            <person name="Storesund J.E."/>
            <person name="Kallscheuer N."/>
            <person name="Luecker S."/>
            <person name="Lage O.M."/>
            <person name="Pohl T."/>
            <person name="Merkel B.J."/>
            <person name="Hornburger P."/>
            <person name="Mueller R.-W."/>
            <person name="Bruemmer F."/>
            <person name="Labrenz M."/>
            <person name="Spormann A.M."/>
            <person name="Op Den Camp H."/>
            <person name="Overmann J."/>
            <person name="Amann R."/>
            <person name="Jetten M.S.M."/>
            <person name="Mascher T."/>
            <person name="Medema M.H."/>
            <person name="Devos D.P."/>
            <person name="Kaster A.-K."/>
            <person name="Ovreas L."/>
            <person name="Rohde M."/>
            <person name="Galperin M.Y."/>
            <person name="Jogler C."/>
        </authorList>
    </citation>
    <scope>NUCLEOTIDE SEQUENCE [LARGE SCALE GENOMIC DNA]</scope>
    <source>
        <strain evidence="2 3">Pla52n</strain>
    </source>
</reference>
<evidence type="ECO:0000256" key="1">
    <source>
        <dbReference type="SAM" id="MobiDB-lite"/>
    </source>
</evidence>
<dbReference type="Proteomes" id="UP000320176">
    <property type="component" value="Unassembled WGS sequence"/>
</dbReference>
<dbReference type="EMBL" id="SJPN01000008">
    <property type="protein sequence ID" value="TWT93908.1"/>
    <property type="molecule type" value="Genomic_DNA"/>
</dbReference>
<keyword evidence="3" id="KW-1185">Reference proteome</keyword>
<feature type="region of interest" description="Disordered" evidence="1">
    <location>
        <begin position="22"/>
        <end position="44"/>
    </location>
</feature>
<organism evidence="2 3">
    <name type="scientific">Stieleria varia</name>
    <dbReference type="NCBI Taxonomy" id="2528005"/>
    <lineage>
        <taxon>Bacteria</taxon>
        <taxon>Pseudomonadati</taxon>
        <taxon>Planctomycetota</taxon>
        <taxon>Planctomycetia</taxon>
        <taxon>Pirellulales</taxon>
        <taxon>Pirellulaceae</taxon>
        <taxon>Stieleria</taxon>
    </lineage>
</organism>
<name>A0A5C6A3S2_9BACT</name>
<evidence type="ECO:0000313" key="2">
    <source>
        <dbReference type="EMBL" id="TWT93908.1"/>
    </source>
</evidence>
<dbReference type="AlphaFoldDB" id="A0A5C6A3S2"/>
<sequence>MTRFAAESISNEINFAKTATGARDSSYNHCPSTKLPTQLTAHIP</sequence>
<evidence type="ECO:0000313" key="3">
    <source>
        <dbReference type="Proteomes" id="UP000320176"/>
    </source>
</evidence>
<comment type="caution">
    <text evidence="2">The sequence shown here is derived from an EMBL/GenBank/DDBJ whole genome shotgun (WGS) entry which is preliminary data.</text>
</comment>